<dbReference type="InterPro" id="IPR001104">
    <property type="entry name" value="3-oxo-5_a-steroid_4-DH_C"/>
</dbReference>
<keyword evidence="8 9" id="KW-0472">Membrane</keyword>
<dbReference type="PANTHER" id="PTHR10556">
    <property type="entry name" value="3-OXO-5-ALPHA-STEROID 4-DEHYDROGENASE"/>
    <property type="match status" value="1"/>
</dbReference>
<name>A0A8X7NL66_CANPA</name>
<feature type="transmembrane region" description="Helical" evidence="9">
    <location>
        <begin position="194"/>
        <end position="215"/>
    </location>
</feature>
<evidence type="ECO:0000256" key="8">
    <source>
        <dbReference type="ARBA" id="ARBA00023136"/>
    </source>
</evidence>
<feature type="transmembrane region" description="Helical" evidence="9">
    <location>
        <begin position="94"/>
        <end position="114"/>
    </location>
</feature>
<feature type="transmembrane region" description="Helical" evidence="9">
    <location>
        <begin position="21"/>
        <end position="43"/>
    </location>
</feature>
<organism evidence="11 12">
    <name type="scientific">Candida parapsilosis</name>
    <name type="common">Yeast</name>
    <dbReference type="NCBI Taxonomy" id="5480"/>
    <lineage>
        <taxon>Eukaryota</taxon>
        <taxon>Fungi</taxon>
        <taxon>Dikarya</taxon>
        <taxon>Ascomycota</taxon>
        <taxon>Saccharomycotina</taxon>
        <taxon>Pichiomycetes</taxon>
        <taxon>Debaryomycetaceae</taxon>
        <taxon>Candida/Lodderomyces clade</taxon>
        <taxon>Candida</taxon>
    </lineage>
</organism>
<dbReference type="GO" id="GO:0016020">
    <property type="term" value="C:membrane"/>
    <property type="evidence" value="ECO:0007669"/>
    <property type="project" value="UniProtKB-SubCell"/>
</dbReference>
<evidence type="ECO:0000256" key="5">
    <source>
        <dbReference type="ARBA" id="ARBA00022989"/>
    </source>
</evidence>
<keyword evidence="4 9" id="KW-0812">Transmembrane</keyword>
<keyword evidence="6" id="KW-0560">Oxidoreductase</keyword>
<accession>A0A8X7NL66</accession>
<evidence type="ECO:0000313" key="11">
    <source>
        <dbReference type="EMBL" id="KAF6057206.1"/>
    </source>
</evidence>
<proteinExistence type="inferred from homology"/>
<evidence type="ECO:0000256" key="1">
    <source>
        <dbReference type="ARBA" id="ARBA00004141"/>
    </source>
</evidence>
<gene>
    <name evidence="11" type="ORF">FOB60_001761</name>
</gene>
<dbReference type="InterPro" id="IPR039357">
    <property type="entry name" value="SRD5A/TECR"/>
</dbReference>
<evidence type="ECO:0000259" key="10">
    <source>
        <dbReference type="Pfam" id="PF02544"/>
    </source>
</evidence>
<dbReference type="OrthoDB" id="540503at2759"/>
<sequence length="242" mass="28415">MKKASIRINIKGSQILIHTMGLVEYFGPILFHSLFYYFSGIYGYGPFAHTQTQKFAFWMVILHFVKREYECLFVHKSSKSSMPVFSASKSLLHYWGTAGILLGYFLYVPTTYYSNSNSYLFKVNNLPSWLNYGIFATWAFAEFSNFKTHRILAKIRRGGNEKKYAIPFGYGFDQVSCPHYFFESLGWLTFSLLVGHWSAWFFFITGTGQMVIWAVQKHNWYQQNFGDEFIKSNRKIYIPYII</sequence>
<dbReference type="Proteomes" id="UP000590412">
    <property type="component" value="Unassembled WGS sequence"/>
</dbReference>
<keyword evidence="7" id="KW-0443">Lipid metabolism</keyword>
<dbReference type="GO" id="GO:0016627">
    <property type="term" value="F:oxidoreductase activity, acting on the CH-CH group of donors"/>
    <property type="evidence" value="ECO:0007669"/>
    <property type="project" value="InterPro"/>
</dbReference>
<evidence type="ECO:0000313" key="12">
    <source>
        <dbReference type="Proteomes" id="UP000590412"/>
    </source>
</evidence>
<evidence type="ECO:0000256" key="6">
    <source>
        <dbReference type="ARBA" id="ARBA00023002"/>
    </source>
</evidence>
<dbReference type="PANTHER" id="PTHR10556:SF28">
    <property type="entry name" value="VERY-LONG-CHAIN ENOYL-COA REDUCTASE"/>
    <property type="match status" value="1"/>
</dbReference>
<comment type="similarity">
    <text evidence="2">Belongs to the steroid 5-alpha reductase family.</text>
</comment>
<dbReference type="AlphaFoldDB" id="A0A8X7NL66"/>
<feature type="transmembrane region" description="Helical" evidence="9">
    <location>
        <begin position="126"/>
        <end position="143"/>
    </location>
</feature>
<evidence type="ECO:0000256" key="7">
    <source>
        <dbReference type="ARBA" id="ARBA00023098"/>
    </source>
</evidence>
<dbReference type="Pfam" id="PF02544">
    <property type="entry name" value="Steroid_dh"/>
    <property type="match status" value="1"/>
</dbReference>
<keyword evidence="5 9" id="KW-1133">Transmembrane helix</keyword>
<protein>
    <submittedName>
        <fullName evidence="11">3-oxo-5-alpha-steroid 4-dehydrogenase family protein</fullName>
    </submittedName>
</protein>
<dbReference type="PROSITE" id="PS50244">
    <property type="entry name" value="S5A_REDUCTASE"/>
    <property type="match status" value="1"/>
</dbReference>
<keyword evidence="3" id="KW-0444">Lipid biosynthesis</keyword>
<reference evidence="11" key="1">
    <citation type="submission" date="2020-03" db="EMBL/GenBank/DDBJ databases">
        <title>FDA dAtabase for Regulatory Grade micrObial Sequences (FDA-ARGOS): Supporting development and validation of Infectious Disease Dx tests.</title>
        <authorList>
            <person name="Campos J."/>
            <person name="Goldberg B."/>
            <person name="Tallon L."/>
            <person name="Sadzewicz L."/>
            <person name="Vavikolanu K."/>
            <person name="Mehta A."/>
            <person name="Aluvathingal J."/>
            <person name="Nadendla S."/>
            <person name="Nandy P."/>
            <person name="Geyer C."/>
            <person name="Yan Y."/>
            <person name="Sichtig H."/>
        </authorList>
    </citation>
    <scope>NUCLEOTIDE SEQUENCE [LARGE SCALE GENOMIC DNA]</scope>
    <source>
        <strain evidence="11">FDAARGOS_652</strain>
    </source>
</reference>
<evidence type="ECO:0000256" key="3">
    <source>
        <dbReference type="ARBA" id="ARBA00022516"/>
    </source>
</evidence>
<dbReference type="GO" id="GO:0042761">
    <property type="term" value="P:very long-chain fatty acid biosynthetic process"/>
    <property type="evidence" value="ECO:0007669"/>
    <property type="project" value="TreeGrafter"/>
</dbReference>
<dbReference type="EMBL" id="JABWAB010000003">
    <property type="protein sequence ID" value="KAF6057206.1"/>
    <property type="molecule type" value="Genomic_DNA"/>
</dbReference>
<evidence type="ECO:0000256" key="9">
    <source>
        <dbReference type="SAM" id="Phobius"/>
    </source>
</evidence>
<evidence type="ECO:0000256" key="2">
    <source>
        <dbReference type="ARBA" id="ARBA00007742"/>
    </source>
</evidence>
<comment type="caution">
    <text evidence="11">The sequence shown here is derived from an EMBL/GenBank/DDBJ whole genome shotgun (WGS) entry which is preliminary data.</text>
</comment>
<feature type="domain" description="3-oxo-5-alpha-steroid 4-dehydrogenase C-terminal" evidence="10">
    <location>
        <begin position="81"/>
        <end position="241"/>
    </location>
</feature>
<comment type="subcellular location">
    <subcellularLocation>
        <location evidence="1">Membrane</location>
        <topology evidence="1">Multi-pass membrane protein</topology>
    </subcellularLocation>
</comment>
<evidence type="ECO:0000256" key="4">
    <source>
        <dbReference type="ARBA" id="ARBA00022692"/>
    </source>
</evidence>